<dbReference type="RefSeq" id="WP_230415179.1">
    <property type="nucleotide sequence ID" value="NZ_CAJVCE010000011.1"/>
</dbReference>
<keyword evidence="1" id="KW-1133">Transmembrane helix</keyword>
<feature type="transmembrane region" description="Helical" evidence="1">
    <location>
        <begin position="158"/>
        <end position="176"/>
    </location>
</feature>
<accession>A0ABM8VKP7</accession>
<organism evidence="2 3">
    <name type="scientific">Paenibacillus allorhizosphaerae</name>
    <dbReference type="NCBI Taxonomy" id="2849866"/>
    <lineage>
        <taxon>Bacteria</taxon>
        <taxon>Bacillati</taxon>
        <taxon>Bacillota</taxon>
        <taxon>Bacilli</taxon>
        <taxon>Bacillales</taxon>
        <taxon>Paenibacillaceae</taxon>
        <taxon>Paenibacillus</taxon>
    </lineage>
</organism>
<feature type="transmembrane region" description="Helical" evidence="1">
    <location>
        <begin position="96"/>
        <end position="118"/>
    </location>
</feature>
<evidence type="ECO:0000313" key="3">
    <source>
        <dbReference type="Proteomes" id="UP000730618"/>
    </source>
</evidence>
<sequence length="212" mass="25221">MNKQEYWNRVYERKEEVSALLRSYWHHYSHMGTWQFWIVAAMLVLPLVVLYFTLDRKRILEVLFYGYTVHLLWTYVDMTLELNNYFVHTYMLAPFLPFGLSVTASLLPVSFLLLYQYCLNHNKNFYLYSVLLSGLFAYGFAVVSSSVGILQVRKGMNYFHLFLIDLAVAYCSYWLTKVVMAMKNNKDGPRSHFIIIKKLNFNKYRIYDKAKS</sequence>
<evidence type="ECO:0000256" key="1">
    <source>
        <dbReference type="SAM" id="Phobius"/>
    </source>
</evidence>
<keyword evidence="1" id="KW-0472">Membrane</keyword>
<proteinExistence type="predicted"/>
<feature type="transmembrane region" description="Helical" evidence="1">
    <location>
        <begin position="59"/>
        <end position="76"/>
    </location>
</feature>
<keyword evidence="1" id="KW-0812">Transmembrane</keyword>
<reference evidence="2 3" key="1">
    <citation type="submission" date="2021-06" db="EMBL/GenBank/DDBJ databases">
        <authorList>
            <person name="Criscuolo A."/>
        </authorList>
    </citation>
    <scope>NUCLEOTIDE SEQUENCE [LARGE SCALE GENOMIC DNA]</scope>
    <source>
        <strain evidence="3">CIP 111802</strain>
    </source>
</reference>
<evidence type="ECO:0000313" key="2">
    <source>
        <dbReference type="EMBL" id="CAG7647381.1"/>
    </source>
</evidence>
<dbReference type="EMBL" id="CAJVCE010000011">
    <property type="protein sequence ID" value="CAG7647381.1"/>
    <property type="molecule type" value="Genomic_DNA"/>
</dbReference>
<gene>
    <name evidence="2" type="ORF">PAECIP111802_03960</name>
</gene>
<protein>
    <submittedName>
        <fullName evidence="2">Uncharacterized protein</fullName>
    </submittedName>
</protein>
<feature type="transmembrane region" description="Helical" evidence="1">
    <location>
        <begin position="34"/>
        <end position="52"/>
    </location>
</feature>
<keyword evidence="3" id="KW-1185">Reference proteome</keyword>
<dbReference type="Proteomes" id="UP000730618">
    <property type="component" value="Unassembled WGS sequence"/>
</dbReference>
<comment type="caution">
    <text evidence="2">The sequence shown here is derived from an EMBL/GenBank/DDBJ whole genome shotgun (WGS) entry which is preliminary data.</text>
</comment>
<name>A0ABM8VKP7_9BACL</name>
<feature type="transmembrane region" description="Helical" evidence="1">
    <location>
        <begin position="125"/>
        <end position="152"/>
    </location>
</feature>